<dbReference type="OrthoDB" id="5857104at2759"/>
<feature type="compositionally biased region" description="Basic and acidic residues" evidence="1">
    <location>
        <begin position="24"/>
        <end position="34"/>
    </location>
</feature>
<organism evidence="2 3">
    <name type="scientific">Scyliorhinus torazame</name>
    <name type="common">Cloudy catshark</name>
    <name type="synonym">Catulus torazame</name>
    <dbReference type="NCBI Taxonomy" id="75743"/>
    <lineage>
        <taxon>Eukaryota</taxon>
        <taxon>Metazoa</taxon>
        <taxon>Chordata</taxon>
        <taxon>Craniata</taxon>
        <taxon>Vertebrata</taxon>
        <taxon>Chondrichthyes</taxon>
        <taxon>Elasmobranchii</taxon>
        <taxon>Galeomorphii</taxon>
        <taxon>Galeoidea</taxon>
        <taxon>Carcharhiniformes</taxon>
        <taxon>Scyliorhinidae</taxon>
        <taxon>Scyliorhinus</taxon>
    </lineage>
</organism>
<evidence type="ECO:0000313" key="2">
    <source>
        <dbReference type="EMBL" id="GCB85764.1"/>
    </source>
</evidence>
<dbReference type="AlphaFoldDB" id="A0A401QK63"/>
<sequence>MFRNYQRKTDMDEPPVCDYCSGDDDGKSEKRKVQDPQYAAMEEKFYRYGIKPVWMVIHRILQHRLG</sequence>
<name>A0A401QK63_SCYTO</name>
<keyword evidence="3" id="KW-1185">Reference proteome</keyword>
<dbReference type="OMA" id="STWERPD"/>
<dbReference type="Proteomes" id="UP000288216">
    <property type="component" value="Unassembled WGS sequence"/>
</dbReference>
<reference evidence="2 3" key="1">
    <citation type="journal article" date="2018" name="Nat. Ecol. Evol.">
        <title>Shark genomes provide insights into elasmobranch evolution and the origin of vertebrates.</title>
        <authorList>
            <person name="Hara Y"/>
            <person name="Yamaguchi K"/>
            <person name="Onimaru K"/>
            <person name="Kadota M"/>
            <person name="Koyanagi M"/>
            <person name="Keeley SD"/>
            <person name="Tatsumi K"/>
            <person name="Tanaka K"/>
            <person name="Motone F"/>
            <person name="Kageyama Y"/>
            <person name="Nozu R"/>
            <person name="Adachi N"/>
            <person name="Nishimura O"/>
            <person name="Nakagawa R"/>
            <person name="Tanegashima C"/>
            <person name="Kiyatake I"/>
            <person name="Matsumoto R"/>
            <person name="Murakumo K"/>
            <person name="Nishida K"/>
            <person name="Terakita A"/>
            <person name="Kuratani S"/>
            <person name="Sato K"/>
            <person name="Hyodo S Kuraku.S."/>
        </authorList>
    </citation>
    <scope>NUCLEOTIDE SEQUENCE [LARGE SCALE GENOMIC DNA]</scope>
</reference>
<dbReference type="STRING" id="75743.A0A401QK63"/>
<proteinExistence type="predicted"/>
<accession>A0A401QK63</accession>
<evidence type="ECO:0000256" key="1">
    <source>
        <dbReference type="SAM" id="MobiDB-lite"/>
    </source>
</evidence>
<gene>
    <name evidence="2" type="ORF">scyTo_0026412</name>
</gene>
<feature type="region of interest" description="Disordered" evidence="1">
    <location>
        <begin position="1"/>
        <end position="34"/>
    </location>
</feature>
<dbReference type="EMBL" id="BFAA01193355">
    <property type="protein sequence ID" value="GCB85764.1"/>
    <property type="molecule type" value="Genomic_DNA"/>
</dbReference>
<evidence type="ECO:0000313" key="3">
    <source>
        <dbReference type="Proteomes" id="UP000288216"/>
    </source>
</evidence>
<protein>
    <submittedName>
        <fullName evidence="2">Uncharacterized protein</fullName>
    </submittedName>
</protein>
<comment type="caution">
    <text evidence="2">The sequence shown here is derived from an EMBL/GenBank/DDBJ whole genome shotgun (WGS) entry which is preliminary data.</text>
</comment>